<feature type="repeat" description="Solcar" evidence="7">
    <location>
        <begin position="106"/>
        <end position="180"/>
    </location>
</feature>
<reference evidence="9" key="1">
    <citation type="journal article" date="2021" name="Genome Biol. Evol.">
        <title>A High-Quality Reference Genome for a Parasitic Bivalve with Doubly Uniparental Inheritance (Bivalvia: Unionida).</title>
        <authorList>
            <person name="Smith C.H."/>
        </authorList>
    </citation>
    <scope>NUCLEOTIDE SEQUENCE</scope>
    <source>
        <strain evidence="9">CHS0354</strain>
    </source>
</reference>
<dbReference type="PANTHER" id="PTHR24089">
    <property type="entry name" value="SOLUTE CARRIER FAMILY 25"/>
    <property type="match status" value="1"/>
</dbReference>
<dbReference type="Gene3D" id="1.50.40.10">
    <property type="entry name" value="Mitochondrial carrier domain"/>
    <property type="match status" value="1"/>
</dbReference>
<reference evidence="9" key="3">
    <citation type="submission" date="2023-05" db="EMBL/GenBank/DDBJ databases">
        <authorList>
            <person name="Smith C.H."/>
        </authorList>
    </citation>
    <scope>NUCLEOTIDE SEQUENCE</scope>
    <source>
        <strain evidence="9">CHS0354</strain>
        <tissue evidence="9">Mantle</tissue>
    </source>
</reference>
<protein>
    <submittedName>
        <fullName evidence="9">Uncharacterized protein</fullName>
    </submittedName>
</protein>
<gene>
    <name evidence="9" type="ORF">CHS0354_027951</name>
</gene>
<dbReference type="GO" id="GO:0055085">
    <property type="term" value="P:transmembrane transport"/>
    <property type="evidence" value="ECO:0007669"/>
    <property type="project" value="InterPro"/>
</dbReference>
<evidence type="ECO:0000256" key="7">
    <source>
        <dbReference type="PROSITE-ProRule" id="PRU00282"/>
    </source>
</evidence>
<sequence length="180" mass="19950">MASSILKDRRLSFKQGLYSQVIAGMVARTLTAPLDVVKINMQVATFQSSNAGMFGTYTNILRDEGTVLALWKGNFSSCLKIIPHTYIQISTFQHFKQKMADDMGKLNTEKAMKAGAMAGLAATIFTYPLDTIKTRLVCYPFEKSRSPHRGVFSGLYDIVKLEGVRKLYSGLLPTLVGKQI</sequence>
<evidence type="ECO:0000256" key="8">
    <source>
        <dbReference type="RuleBase" id="RU000488"/>
    </source>
</evidence>
<comment type="similarity">
    <text evidence="2 8">Belongs to the mitochondrial carrier (TC 2.A.29) family.</text>
</comment>
<comment type="caution">
    <text evidence="9">The sequence shown here is derived from an EMBL/GenBank/DDBJ whole genome shotgun (WGS) entry which is preliminary data.</text>
</comment>
<accession>A0AAE0T490</accession>
<proteinExistence type="inferred from homology"/>
<keyword evidence="4 7" id="KW-0812">Transmembrane</keyword>
<keyword evidence="6 7" id="KW-0472">Membrane</keyword>
<evidence type="ECO:0000256" key="4">
    <source>
        <dbReference type="ARBA" id="ARBA00022692"/>
    </source>
</evidence>
<dbReference type="PRINTS" id="PR00926">
    <property type="entry name" value="MITOCARRIER"/>
</dbReference>
<dbReference type="GO" id="GO:0016020">
    <property type="term" value="C:membrane"/>
    <property type="evidence" value="ECO:0007669"/>
    <property type="project" value="UniProtKB-SubCell"/>
</dbReference>
<keyword evidence="5" id="KW-0677">Repeat</keyword>
<dbReference type="InterPro" id="IPR002067">
    <property type="entry name" value="MCP"/>
</dbReference>
<reference evidence="9" key="2">
    <citation type="journal article" date="2021" name="Genome Biol. Evol.">
        <title>Developing a high-quality reference genome for a parasitic bivalve with doubly uniparental inheritance (Bivalvia: Unionida).</title>
        <authorList>
            <person name="Smith C.H."/>
        </authorList>
    </citation>
    <scope>NUCLEOTIDE SEQUENCE</scope>
    <source>
        <strain evidence="9">CHS0354</strain>
        <tissue evidence="9">Mantle</tissue>
    </source>
</reference>
<evidence type="ECO:0000256" key="5">
    <source>
        <dbReference type="ARBA" id="ARBA00022737"/>
    </source>
</evidence>
<evidence type="ECO:0000256" key="6">
    <source>
        <dbReference type="ARBA" id="ARBA00023136"/>
    </source>
</evidence>
<dbReference type="AlphaFoldDB" id="A0AAE0T490"/>
<organism evidence="9 10">
    <name type="scientific">Potamilus streckersoni</name>
    <dbReference type="NCBI Taxonomy" id="2493646"/>
    <lineage>
        <taxon>Eukaryota</taxon>
        <taxon>Metazoa</taxon>
        <taxon>Spiralia</taxon>
        <taxon>Lophotrochozoa</taxon>
        <taxon>Mollusca</taxon>
        <taxon>Bivalvia</taxon>
        <taxon>Autobranchia</taxon>
        <taxon>Heteroconchia</taxon>
        <taxon>Palaeoheterodonta</taxon>
        <taxon>Unionida</taxon>
        <taxon>Unionoidea</taxon>
        <taxon>Unionidae</taxon>
        <taxon>Ambleminae</taxon>
        <taxon>Lampsilini</taxon>
        <taxon>Potamilus</taxon>
    </lineage>
</organism>
<evidence type="ECO:0000256" key="3">
    <source>
        <dbReference type="ARBA" id="ARBA00022448"/>
    </source>
</evidence>
<feature type="repeat" description="Solcar" evidence="7">
    <location>
        <begin position="11"/>
        <end position="98"/>
    </location>
</feature>
<keyword evidence="3 8" id="KW-0813">Transport</keyword>
<keyword evidence="10" id="KW-1185">Reference proteome</keyword>
<dbReference type="Pfam" id="PF00153">
    <property type="entry name" value="Mito_carr"/>
    <property type="match status" value="2"/>
</dbReference>
<dbReference type="Proteomes" id="UP001195483">
    <property type="component" value="Unassembled WGS sequence"/>
</dbReference>
<evidence type="ECO:0000313" key="9">
    <source>
        <dbReference type="EMBL" id="KAK3603532.1"/>
    </source>
</evidence>
<comment type="subcellular location">
    <subcellularLocation>
        <location evidence="1">Membrane</location>
        <topology evidence="1">Multi-pass membrane protein</topology>
    </subcellularLocation>
</comment>
<evidence type="ECO:0000313" key="10">
    <source>
        <dbReference type="Proteomes" id="UP001195483"/>
    </source>
</evidence>
<dbReference type="PROSITE" id="PS50920">
    <property type="entry name" value="SOLCAR"/>
    <property type="match status" value="2"/>
</dbReference>
<dbReference type="InterPro" id="IPR023395">
    <property type="entry name" value="MCP_dom_sf"/>
</dbReference>
<evidence type="ECO:0000256" key="1">
    <source>
        <dbReference type="ARBA" id="ARBA00004141"/>
    </source>
</evidence>
<evidence type="ECO:0000256" key="2">
    <source>
        <dbReference type="ARBA" id="ARBA00006375"/>
    </source>
</evidence>
<dbReference type="SUPFAM" id="SSF103506">
    <property type="entry name" value="Mitochondrial carrier"/>
    <property type="match status" value="1"/>
</dbReference>
<dbReference type="InterPro" id="IPR018108">
    <property type="entry name" value="MCP_transmembrane"/>
</dbReference>
<name>A0AAE0T490_9BIVA</name>
<dbReference type="EMBL" id="JAEAOA010001690">
    <property type="protein sequence ID" value="KAK3603532.1"/>
    <property type="molecule type" value="Genomic_DNA"/>
</dbReference>